<protein>
    <submittedName>
        <fullName evidence="2">Uncharacterized protein</fullName>
    </submittedName>
</protein>
<name>A0A8H9GWS3_9DEIO</name>
<accession>A0A8H9GWS3</accession>
<sequence>MRRFLIALLATLSASAPAAALQLIVWDRDLSTKLGDGESSGGKVTVRLAGDYSGPVVVLFAPSDEERARNAFPGLKSRYVGSLVNGQLNVMSEERSAAQSITKFLSGYRLTATVQVASAALSLPGLRKAPPPAPNR</sequence>
<dbReference type="Proteomes" id="UP000600547">
    <property type="component" value="Unassembled WGS sequence"/>
</dbReference>
<gene>
    <name evidence="2" type="ORF">GCM10008956_28040</name>
</gene>
<keyword evidence="3" id="KW-1185">Reference proteome</keyword>
<reference evidence="3" key="1">
    <citation type="journal article" date="2019" name="Int. J. Syst. Evol. Microbiol.">
        <title>The Global Catalogue of Microorganisms (GCM) 10K type strain sequencing project: providing services to taxonomists for standard genome sequencing and annotation.</title>
        <authorList>
            <consortium name="The Broad Institute Genomics Platform"/>
            <consortium name="The Broad Institute Genome Sequencing Center for Infectious Disease"/>
            <person name="Wu L."/>
            <person name="Ma J."/>
        </authorList>
    </citation>
    <scope>NUCLEOTIDE SEQUENCE [LARGE SCALE GENOMIC DNA]</scope>
    <source>
        <strain evidence="3">JCM 31047</strain>
    </source>
</reference>
<evidence type="ECO:0000313" key="3">
    <source>
        <dbReference type="Proteomes" id="UP000600547"/>
    </source>
</evidence>
<dbReference type="EMBL" id="BMQG01000009">
    <property type="protein sequence ID" value="GGM50229.1"/>
    <property type="molecule type" value="Genomic_DNA"/>
</dbReference>
<comment type="caution">
    <text evidence="2">The sequence shown here is derived from an EMBL/GenBank/DDBJ whole genome shotgun (WGS) entry which is preliminary data.</text>
</comment>
<dbReference type="RefSeq" id="WP_110832151.1">
    <property type="nucleotide sequence ID" value="NZ_BMQG01000009.1"/>
</dbReference>
<organism evidence="2 3">
    <name type="scientific">Deinococcus arenae</name>
    <dbReference type="NCBI Taxonomy" id="1452751"/>
    <lineage>
        <taxon>Bacteria</taxon>
        <taxon>Thermotogati</taxon>
        <taxon>Deinococcota</taxon>
        <taxon>Deinococci</taxon>
        <taxon>Deinococcales</taxon>
        <taxon>Deinococcaceae</taxon>
        <taxon>Deinococcus</taxon>
    </lineage>
</organism>
<evidence type="ECO:0000256" key="1">
    <source>
        <dbReference type="SAM" id="SignalP"/>
    </source>
</evidence>
<feature type="chain" id="PRO_5034076061" evidence="1">
    <location>
        <begin position="21"/>
        <end position="136"/>
    </location>
</feature>
<feature type="signal peptide" evidence="1">
    <location>
        <begin position="1"/>
        <end position="20"/>
    </location>
</feature>
<keyword evidence="1" id="KW-0732">Signal</keyword>
<evidence type="ECO:0000313" key="2">
    <source>
        <dbReference type="EMBL" id="GGM50229.1"/>
    </source>
</evidence>
<dbReference type="AlphaFoldDB" id="A0A8H9GWS3"/>
<proteinExistence type="predicted"/>